<name>A0A7W9BNM1_9RHOB</name>
<evidence type="ECO:0000313" key="1">
    <source>
        <dbReference type="EMBL" id="MBB5723829.1"/>
    </source>
</evidence>
<dbReference type="Proteomes" id="UP000535415">
    <property type="component" value="Unassembled WGS sequence"/>
</dbReference>
<dbReference type="RefSeq" id="WP_183530945.1">
    <property type="nucleotide sequence ID" value="NZ_JACIJM010000015.1"/>
</dbReference>
<organism evidence="1 2">
    <name type="scientific">Yoonia ponticola</name>
    <dbReference type="NCBI Taxonomy" id="1524255"/>
    <lineage>
        <taxon>Bacteria</taxon>
        <taxon>Pseudomonadati</taxon>
        <taxon>Pseudomonadota</taxon>
        <taxon>Alphaproteobacteria</taxon>
        <taxon>Rhodobacterales</taxon>
        <taxon>Paracoccaceae</taxon>
        <taxon>Yoonia</taxon>
    </lineage>
</organism>
<sequence>MRISLISLIFIAACSSDANHIGNPLLLPVNALTSMTENAIYTQRRGQVELAVKSTFDQIIPEINSGGGPAISTAMEAAGIPLAERPARLTQLRGDIGLYDANPGALVTALMVYGSN</sequence>
<accession>A0A7W9BNM1</accession>
<keyword evidence="2" id="KW-1185">Reference proteome</keyword>
<dbReference type="AlphaFoldDB" id="A0A7W9BNM1"/>
<comment type="caution">
    <text evidence="1">The sequence shown here is derived from an EMBL/GenBank/DDBJ whole genome shotgun (WGS) entry which is preliminary data.</text>
</comment>
<evidence type="ECO:0000313" key="2">
    <source>
        <dbReference type="Proteomes" id="UP000535415"/>
    </source>
</evidence>
<gene>
    <name evidence="1" type="ORF">FHS72_003474</name>
</gene>
<proteinExistence type="predicted"/>
<protein>
    <submittedName>
        <fullName evidence="1">Uncharacterized protein</fullName>
    </submittedName>
</protein>
<reference evidence="1 2" key="1">
    <citation type="submission" date="2020-08" db="EMBL/GenBank/DDBJ databases">
        <title>Genomic Encyclopedia of Type Strains, Phase IV (KMG-IV): sequencing the most valuable type-strain genomes for metagenomic binning, comparative biology and taxonomic classification.</title>
        <authorList>
            <person name="Goeker M."/>
        </authorList>
    </citation>
    <scope>NUCLEOTIDE SEQUENCE [LARGE SCALE GENOMIC DNA]</scope>
    <source>
        <strain evidence="1 2">DSM 101064</strain>
    </source>
</reference>
<dbReference type="EMBL" id="JACIJM010000015">
    <property type="protein sequence ID" value="MBB5723829.1"/>
    <property type="molecule type" value="Genomic_DNA"/>
</dbReference>